<organism evidence="3 4">
    <name type="scientific">Diacronema lutheri</name>
    <name type="common">Unicellular marine alga</name>
    <name type="synonym">Monochrysis lutheri</name>
    <dbReference type="NCBI Taxonomy" id="2081491"/>
    <lineage>
        <taxon>Eukaryota</taxon>
        <taxon>Haptista</taxon>
        <taxon>Haptophyta</taxon>
        <taxon>Pavlovophyceae</taxon>
        <taxon>Pavlovales</taxon>
        <taxon>Pavlovaceae</taxon>
        <taxon>Diacronema</taxon>
    </lineage>
</organism>
<dbReference type="PANTHER" id="PTHR23084">
    <property type="entry name" value="PHOSPHATIDYLINOSITOL-4-PHOSPHATE 5-KINASE RELATED"/>
    <property type="match status" value="1"/>
</dbReference>
<evidence type="ECO:0000256" key="1">
    <source>
        <dbReference type="ARBA" id="ARBA00022737"/>
    </source>
</evidence>
<evidence type="ECO:0000256" key="2">
    <source>
        <dbReference type="SAM" id="MobiDB-lite"/>
    </source>
</evidence>
<dbReference type="Pfam" id="PF02493">
    <property type="entry name" value="MORN"/>
    <property type="match status" value="8"/>
</dbReference>
<reference evidence="3" key="1">
    <citation type="submission" date="2021-05" db="EMBL/GenBank/DDBJ databases">
        <title>The genome of the haptophyte Pavlova lutheri (Diacronema luteri, Pavlovales) - a model for lipid biosynthesis in eukaryotic algae.</title>
        <authorList>
            <person name="Hulatt C.J."/>
            <person name="Posewitz M.C."/>
        </authorList>
    </citation>
    <scope>NUCLEOTIDE SEQUENCE</scope>
    <source>
        <strain evidence="3">NIVA-4/92</strain>
    </source>
</reference>
<feature type="region of interest" description="Disordered" evidence="2">
    <location>
        <begin position="248"/>
        <end position="276"/>
    </location>
</feature>
<protein>
    <recommendedName>
        <fullName evidence="5">MORN repeat-containing protein 5</fullName>
    </recommendedName>
</protein>
<accession>A0A8J5XS15</accession>
<dbReference type="InterPro" id="IPR003409">
    <property type="entry name" value="MORN"/>
</dbReference>
<dbReference type="SMART" id="SM00698">
    <property type="entry name" value="MORN"/>
    <property type="match status" value="7"/>
</dbReference>
<dbReference type="EMBL" id="JAGTXO010000001">
    <property type="protein sequence ID" value="KAG8470668.1"/>
    <property type="molecule type" value="Genomic_DNA"/>
</dbReference>
<name>A0A8J5XS15_DIALT</name>
<dbReference type="Proteomes" id="UP000751190">
    <property type="component" value="Unassembled WGS sequence"/>
</dbReference>
<evidence type="ECO:0000313" key="3">
    <source>
        <dbReference type="EMBL" id="KAG8470668.1"/>
    </source>
</evidence>
<sequence length="423" mass="44562">MRHVASAPRDDALEPARLDDDEPSGGSYAGMTQQGLRHGRGKYVYANPFFTYEGSWRRGVKHGKGRFTLGDGSVYEGEFALGEIEGWGSRTWPSGATYSGQFHLGEMHGTGTRIEPDGSQYEGEFCENQRHGRGKLRGADGSIYDGEFVHNRPNGQGKLIGADGVAFEGQFVDGEKQGVGRQSWPDCSSYSGGWAASAFHGIGTYDAHGRSYRGNWAHGLPTQHPHALAIDVIPPVVQAAPAADAPSASLAVPTQAAGGSRQPSRRQSVASRLPASASNAGEAKPLVVALFAGSPCPAFVVKVLDAGSEVASAESGRLIRATLRRYALPDAVADKKDKGGKKGKPEPAAAPAAAPELLLERVLGEALTVDGRATFDALLVPEGAAPSSSEKEYELSITDETPPNPVLPSPVLLEALRVACTMH</sequence>
<dbReference type="SUPFAM" id="SSF82185">
    <property type="entry name" value="Histone H3 K4-specific methyltransferase SET7/9 N-terminal domain"/>
    <property type="match status" value="2"/>
</dbReference>
<feature type="compositionally biased region" description="Polar residues" evidence="2">
    <location>
        <begin position="261"/>
        <end position="270"/>
    </location>
</feature>
<evidence type="ECO:0008006" key="5">
    <source>
        <dbReference type="Google" id="ProtNLM"/>
    </source>
</evidence>
<keyword evidence="4" id="KW-1185">Reference proteome</keyword>
<comment type="caution">
    <text evidence="3">The sequence shown here is derived from an EMBL/GenBank/DDBJ whole genome shotgun (WGS) entry which is preliminary data.</text>
</comment>
<feature type="compositionally biased region" description="Basic and acidic residues" evidence="2">
    <location>
        <begin position="8"/>
        <end position="18"/>
    </location>
</feature>
<dbReference type="OMA" id="FCENQRH"/>
<dbReference type="OrthoDB" id="423343at2759"/>
<dbReference type="Gene3D" id="2.20.110.10">
    <property type="entry name" value="Histone H3 K4-specific methyltransferase SET7/9 N-terminal domain"/>
    <property type="match status" value="4"/>
</dbReference>
<dbReference type="AlphaFoldDB" id="A0A8J5XS15"/>
<evidence type="ECO:0000313" key="4">
    <source>
        <dbReference type="Proteomes" id="UP000751190"/>
    </source>
</evidence>
<gene>
    <name evidence="3" type="ORF">KFE25_009089</name>
</gene>
<keyword evidence="1" id="KW-0677">Repeat</keyword>
<dbReference type="PANTHER" id="PTHR23084:SF263">
    <property type="entry name" value="MORN REPEAT-CONTAINING PROTEIN 1"/>
    <property type="match status" value="1"/>
</dbReference>
<proteinExistence type="predicted"/>
<feature type="region of interest" description="Disordered" evidence="2">
    <location>
        <begin position="1"/>
        <end position="34"/>
    </location>
</feature>